<sequence>MRKSKIVVALGGFVVITALLCIGSSDKIYKKQVHFNTTDEILNQLESNKNMVFGEKGDWVASKQFSECLSLRKRIAGSAMDYETIRNIEKQELDEEETNFIKKKYIDAASRLSNYKVQDNIDVVRIKADTQYSRNDSLNKRVIDMILVDEGEGKVIDYISIWDLDEDGEIIKENHNDKG</sequence>
<accession>A0A0C2NQW6</accession>
<dbReference type="EMBL" id="SGKU01000032">
    <property type="protein sequence ID" value="NFA43212.1"/>
    <property type="molecule type" value="Genomic_DNA"/>
</dbReference>
<reference evidence="2 4" key="2">
    <citation type="submission" date="2019-04" db="EMBL/GenBank/DDBJ databases">
        <title>Genome sequencing of Clostridium botulinum Groups I-IV and Clostridium butyricum.</title>
        <authorList>
            <person name="Brunt J."/>
            <person name="Van Vliet A.H.M."/>
            <person name="Stringer S.C."/>
            <person name="Carter A.T."/>
            <person name="Peck M.W."/>
        </authorList>
    </citation>
    <scope>NUCLEOTIDE SEQUENCE [LARGE SCALE GENOMIC DNA]</scope>
    <source>
        <strain evidence="2 4">CB-K-33E</strain>
    </source>
</reference>
<dbReference type="OrthoDB" id="1911373at2"/>
<gene>
    <name evidence="1" type="ORF">EXM65_11640</name>
    <name evidence="2" type="ORF">FDB51_07570</name>
</gene>
<dbReference type="Proteomes" id="UP000472355">
    <property type="component" value="Unassembled WGS sequence"/>
</dbReference>
<reference evidence="1 3" key="1">
    <citation type="submission" date="2019-02" db="EMBL/GenBank/DDBJ databases">
        <title>Genome sequencing of Clostridium botulinum clinical isolates.</title>
        <authorList>
            <person name="Brunt J."/>
            <person name="Van Vliet A.H.M."/>
            <person name="Stringer S.C."/>
            <person name="Grant K.A."/>
            <person name="Carter A.C."/>
            <person name="Peck M.W."/>
        </authorList>
    </citation>
    <scope>NUCLEOTIDE SEQUENCE [LARGE SCALE GENOMIC DNA]</scope>
    <source>
        <strain evidence="1 3">H113700579</strain>
    </source>
</reference>
<comment type="caution">
    <text evidence="1">The sequence shown here is derived from an EMBL/GenBank/DDBJ whole genome shotgun (WGS) entry which is preliminary data.</text>
</comment>
<evidence type="ECO:0000313" key="3">
    <source>
        <dbReference type="Proteomes" id="UP000472355"/>
    </source>
</evidence>
<proteinExistence type="predicted"/>
<name>A0A0C2NQW6_CLOBO</name>
<organism evidence="1 3">
    <name type="scientific">Clostridium botulinum</name>
    <dbReference type="NCBI Taxonomy" id="1491"/>
    <lineage>
        <taxon>Bacteria</taxon>
        <taxon>Bacillati</taxon>
        <taxon>Bacillota</taxon>
        <taxon>Clostridia</taxon>
        <taxon>Eubacteriales</taxon>
        <taxon>Clostridiaceae</taxon>
        <taxon>Clostridium</taxon>
    </lineage>
</organism>
<evidence type="ECO:0000313" key="1">
    <source>
        <dbReference type="EMBL" id="NFA43212.1"/>
    </source>
</evidence>
<dbReference type="RefSeq" id="WP_012449841.1">
    <property type="nucleotide sequence ID" value="NZ_CP010520.1"/>
</dbReference>
<evidence type="ECO:0000313" key="2">
    <source>
        <dbReference type="EMBL" id="NFN34992.1"/>
    </source>
</evidence>
<dbReference type="Proteomes" id="UP000473681">
    <property type="component" value="Unassembled WGS sequence"/>
</dbReference>
<dbReference type="EMBL" id="SWVK01000008">
    <property type="protein sequence ID" value="NFN34992.1"/>
    <property type="molecule type" value="Genomic_DNA"/>
</dbReference>
<evidence type="ECO:0000313" key="4">
    <source>
        <dbReference type="Proteomes" id="UP000473681"/>
    </source>
</evidence>
<protein>
    <submittedName>
        <fullName evidence="1">Uncharacterized protein</fullName>
    </submittedName>
</protein>
<dbReference type="AlphaFoldDB" id="A0A0C2NQW6"/>